<dbReference type="InterPro" id="IPR029063">
    <property type="entry name" value="SAM-dependent_MTases_sf"/>
</dbReference>
<organism evidence="6 7">
    <name type="scientific">Candidatus Desulfosporosinus infrequens</name>
    <dbReference type="NCBI Taxonomy" id="2043169"/>
    <lineage>
        <taxon>Bacteria</taxon>
        <taxon>Bacillati</taxon>
        <taxon>Bacillota</taxon>
        <taxon>Clostridia</taxon>
        <taxon>Eubacteriales</taxon>
        <taxon>Desulfitobacteriaceae</taxon>
        <taxon>Desulfosporosinus</taxon>
    </lineage>
</organism>
<dbReference type="Proteomes" id="UP000238916">
    <property type="component" value="Unassembled WGS sequence"/>
</dbReference>
<dbReference type="GO" id="GO:0005694">
    <property type="term" value="C:chromosome"/>
    <property type="evidence" value="ECO:0007669"/>
    <property type="project" value="TreeGrafter"/>
</dbReference>
<dbReference type="PRINTS" id="PR00508">
    <property type="entry name" value="S21N4MTFRASE"/>
</dbReference>
<dbReference type="InterPro" id="IPR015840">
    <property type="entry name" value="DNA_MeTrfase_ParB"/>
</dbReference>
<dbReference type="PANTHER" id="PTHR33375:SF1">
    <property type="entry name" value="CHROMOSOME-PARTITIONING PROTEIN PARB-RELATED"/>
    <property type="match status" value="1"/>
</dbReference>
<evidence type="ECO:0000313" key="7">
    <source>
        <dbReference type="Proteomes" id="UP000238916"/>
    </source>
</evidence>
<sequence>MAMKIIEISVGDIKPYKNNPRNNDQAVKKVAESIKRFGFKVPIVLDKDNEIVAGHTRLRAAIELGMSTVPCLIADDLSDAEIKAFRLADNKTAEYAEWDLELLSLELEELSHLDLNFSMEDFGFELDGESIEVGIGEIKEDDFDADQALAEIETPISQRGDIWLLGKHRLMCGDSTSLEDVSVLMDGQKARQVFTDPPWNVDYGGSAHPSWKPDRQIMNDSMSTADFKDFMLKVFSTMSAVSEPGCMTYVVMSAQEWGSLMDALREAGYHWSSTIIWKKDSLVLSRKDYHTMYEPLWYGWLEGSSRLCPLADRKQSDVWDIPRPKRSPDHPTTKPIELVARAITNSSHKGDLVLDLFGGSGTTILAAEQTERVCHSMELDPKYADVIVERYRNTGNKSSVFLVRNGETVAYQDVKSKT</sequence>
<dbReference type="GO" id="GO:0008170">
    <property type="term" value="F:N-methyltransferase activity"/>
    <property type="evidence" value="ECO:0007669"/>
    <property type="project" value="InterPro"/>
</dbReference>
<keyword evidence="1 6" id="KW-0489">Methyltransferase</keyword>
<dbReference type="SUPFAM" id="SSF53335">
    <property type="entry name" value="S-adenosyl-L-methionine-dependent methyltransferases"/>
    <property type="match status" value="1"/>
</dbReference>
<dbReference type="InterPro" id="IPR001091">
    <property type="entry name" value="RM_Methyltransferase"/>
</dbReference>
<dbReference type="PANTHER" id="PTHR33375">
    <property type="entry name" value="CHROMOSOME-PARTITIONING PROTEIN PARB-RELATED"/>
    <property type="match status" value="1"/>
</dbReference>
<dbReference type="GO" id="GO:0032259">
    <property type="term" value="P:methylation"/>
    <property type="evidence" value="ECO:0007669"/>
    <property type="project" value="UniProtKB-KW"/>
</dbReference>
<dbReference type="Pfam" id="PF02195">
    <property type="entry name" value="ParB_N"/>
    <property type="match status" value="1"/>
</dbReference>
<dbReference type="Pfam" id="PF01555">
    <property type="entry name" value="N6_N4_Mtase"/>
    <property type="match status" value="1"/>
</dbReference>
<dbReference type="SUPFAM" id="SSF110849">
    <property type="entry name" value="ParB/Sulfiredoxin"/>
    <property type="match status" value="1"/>
</dbReference>
<dbReference type="AlphaFoldDB" id="A0A2U3LLP2"/>
<dbReference type="EMBL" id="OMOF01000579">
    <property type="protein sequence ID" value="SPF52881.1"/>
    <property type="molecule type" value="Genomic_DNA"/>
</dbReference>
<dbReference type="EC" id="2.1.1.-" evidence="4"/>
<gene>
    <name evidence="6" type="ORF">SBF1_620004</name>
</gene>
<evidence type="ECO:0000256" key="4">
    <source>
        <dbReference type="RuleBase" id="RU362026"/>
    </source>
</evidence>
<dbReference type="GO" id="GO:0003677">
    <property type="term" value="F:DNA binding"/>
    <property type="evidence" value="ECO:0007669"/>
    <property type="project" value="InterPro"/>
</dbReference>
<dbReference type="GO" id="GO:0045881">
    <property type="term" value="P:positive regulation of sporulation resulting in formation of a cellular spore"/>
    <property type="evidence" value="ECO:0007669"/>
    <property type="project" value="TreeGrafter"/>
</dbReference>
<reference evidence="7" key="1">
    <citation type="submission" date="2018-02" db="EMBL/GenBank/DDBJ databases">
        <authorList>
            <person name="Hausmann B."/>
        </authorList>
    </citation>
    <scope>NUCLEOTIDE SEQUENCE [LARGE SCALE GENOMIC DNA]</scope>
    <source>
        <strain evidence="7">Peat soil MAG SbF1</strain>
    </source>
</reference>
<keyword evidence="2" id="KW-0808">Transferase</keyword>
<dbReference type="GO" id="GO:0007059">
    <property type="term" value="P:chromosome segregation"/>
    <property type="evidence" value="ECO:0007669"/>
    <property type="project" value="TreeGrafter"/>
</dbReference>
<dbReference type="InterPro" id="IPR002941">
    <property type="entry name" value="DNA_methylase_N4/N6"/>
</dbReference>
<proteinExistence type="inferred from homology"/>
<accession>A0A2U3LLP2</accession>
<dbReference type="Gene3D" id="3.90.1530.10">
    <property type="entry name" value="Conserved hypothetical protein from pyrococcus furiosus pfu- 392566-001, ParB domain"/>
    <property type="match status" value="1"/>
</dbReference>
<feature type="domain" description="ParB-like N-terminal" evidence="5">
    <location>
        <begin position="6"/>
        <end position="91"/>
    </location>
</feature>
<name>A0A2U3LLP2_9FIRM</name>
<dbReference type="Gene3D" id="3.40.50.150">
    <property type="entry name" value="Vaccinia Virus protein VP39"/>
    <property type="match status" value="1"/>
</dbReference>
<dbReference type="InterPro" id="IPR050336">
    <property type="entry name" value="Chromosome_partition/occlusion"/>
</dbReference>
<evidence type="ECO:0000313" key="6">
    <source>
        <dbReference type="EMBL" id="SPF52881.1"/>
    </source>
</evidence>
<protein>
    <recommendedName>
        <fullName evidence="4">Methyltransferase</fullName>
        <ecNumber evidence="4">2.1.1.-</ecNumber>
    </recommendedName>
</protein>
<dbReference type="GO" id="GO:0009307">
    <property type="term" value="P:DNA restriction-modification system"/>
    <property type="evidence" value="ECO:0007669"/>
    <property type="project" value="UniProtKB-KW"/>
</dbReference>
<evidence type="ECO:0000256" key="1">
    <source>
        <dbReference type="ARBA" id="ARBA00022603"/>
    </source>
</evidence>
<evidence type="ECO:0000259" key="5">
    <source>
        <dbReference type="SMART" id="SM00470"/>
    </source>
</evidence>
<dbReference type="InterPro" id="IPR036086">
    <property type="entry name" value="ParB/Sulfiredoxin_sf"/>
</dbReference>
<dbReference type="PIRSF" id="PIRSF036758">
    <property type="entry name" value="Aden_M_ParB"/>
    <property type="match status" value="1"/>
</dbReference>
<dbReference type="InterPro" id="IPR003115">
    <property type="entry name" value="ParB_N"/>
</dbReference>
<dbReference type="SMART" id="SM00470">
    <property type="entry name" value="ParB"/>
    <property type="match status" value="1"/>
</dbReference>
<evidence type="ECO:0000256" key="3">
    <source>
        <dbReference type="ARBA" id="ARBA00022747"/>
    </source>
</evidence>
<dbReference type="CDD" id="cd16402">
    <property type="entry name" value="ParB_N_like_MT"/>
    <property type="match status" value="1"/>
</dbReference>
<evidence type="ECO:0000256" key="2">
    <source>
        <dbReference type="ARBA" id="ARBA00022679"/>
    </source>
</evidence>
<comment type="similarity">
    <text evidence="4">Belongs to the N(4)/N(6)-methyltransferase family.</text>
</comment>
<keyword evidence="3" id="KW-0680">Restriction system</keyword>